<reference evidence="1" key="1">
    <citation type="journal article" date="2021" name="Proc. Natl. Acad. Sci. U.S.A.">
        <title>A Catalog of Tens of Thousands of Viruses from Human Metagenomes Reveals Hidden Associations with Chronic Diseases.</title>
        <authorList>
            <person name="Tisza M.J."/>
            <person name="Buck C.B."/>
        </authorList>
    </citation>
    <scope>NUCLEOTIDE SEQUENCE</scope>
    <source>
        <strain evidence="1">CtagO6</strain>
    </source>
</reference>
<name>A0A8S5NPK3_9CAUD</name>
<organism evidence="1">
    <name type="scientific">Myoviridae sp. ctagO6</name>
    <dbReference type="NCBI Taxonomy" id="2826667"/>
    <lineage>
        <taxon>Viruses</taxon>
        <taxon>Duplodnaviria</taxon>
        <taxon>Heunggongvirae</taxon>
        <taxon>Uroviricota</taxon>
        <taxon>Caudoviricetes</taxon>
    </lineage>
</organism>
<proteinExistence type="predicted"/>
<dbReference type="EMBL" id="BK015215">
    <property type="protein sequence ID" value="DAD96303.1"/>
    <property type="molecule type" value="Genomic_DNA"/>
</dbReference>
<accession>A0A8S5NPK3</accession>
<protein>
    <submittedName>
        <fullName evidence="1">Major capsid protein</fullName>
    </submittedName>
</protein>
<dbReference type="NCBIfam" id="TIGR04387">
    <property type="entry name" value="capsid_maj_N4"/>
    <property type="match status" value="1"/>
</dbReference>
<sequence length="331" mass="34967">MTNLYIKSLQLFATQTTGTATLSAEMKTFYDKALIEQATAKLVHDQFGQRRPIPQGGGKTIEFRQFAKLNKALTALTEGVTPAGSALSVSTITATVDQYGDFIAMSDVLELTAVDNVVLEATKTLGNQAGATLDTITRNVLAAGTNVIYAPNGSTAVTKRGDLVAACKLTPDLVAQAATQLKAANAPTIDGSYVCIIHPYVAYDIMTSDAWIDVHKYADPESIFEGEIGKLYNVRFVETTEAKIWKDTTTPSGLAVFGCIFLGADAYGVTEVAGGGLQTIVKQKGSAGTADPLDQRSSVGWKAIKTAAILVPDYIVRVECCSAYSATAAAN</sequence>
<dbReference type="Pfam" id="PF13252">
    <property type="entry name" value="Phage_capsid_3"/>
    <property type="match status" value="1"/>
</dbReference>
<dbReference type="InterPro" id="IPR025267">
    <property type="entry name" value="ORF017-like"/>
</dbReference>
<evidence type="ECO:0000313" key="1">
    <source>
        <dbReference type="EMBL" id="DAD96303.1"/>
    </source>
</evidence>